<dbReference type="GO" id="GO:0016491">
    <property type="term" value="F:oxidoreductase activity"/>
    <property type="evidence" value="ECO:0007669"/>
    <property type="project" value="InterPro"/>
</dbReference>
<reference evidence="2" key="1">
    <citation type="submission" date="2018-05" db="EMBL/GenBank/DDBJ databases">
        <authorList>
            <person name="Lanie J.A."/>
            <person name="Ng W.-L."/>
            <person name="Kazmierczak K.M."/>
            <person name="Andrzejewski T.M."/>
            <person name="Davidsen T.M."/>
            <person name="Wayne K.J."/>
            <person name="Tettelin H."/>
            <person name="Glass J.I."/>
            <person name="Rusch D."/>
            <person name="Podicherti R."/>
            <person name="Tsui H.-C.T."/>
            <person name="Winkler M.E."/>
        </authorList>
    </citation>
    <scope>NUCLEOTIDE SEQUENCE</scope>
</reference>
<dbReference type="AlphaFoldDB" id="A0A382U3H2"/>
<accession>A0A382U3H2</accession>
<proteinExistence type="predicted"/>
<evidence type="ECO:0000259" key="1">
    <source>
        <dbReference type="Pfam" id="PF00881"/>
    </source>
</evidence>
<evidence type="ECO:0000313" key="2">
    <source>
        <dbReference type="EMBL" id="SVD28803.1"/>
    </source>
</evidence>
<protein>
    <recommendedName>
        <fullName evidence="1">Nitroreductase domain-containing protein</fullName>
    </recommendedName>
</protein>
<dbReference type="Gene3D" id="3.40.109.10">
    <property type="entry name" value="NADH Oxidase"/>
    <property type="match status" value="1"/>
</dbReference>
<name>A0A382U3H2_9ZZZZ</name>
<gene>
    <name evidence="2" type="ORF">METZ01_LOCUS381657</name>
</gene>
<feature type="domain" description="Nitroreductase" evidence="1">
    <location>
        <begin position="16"/>
        <end position="50"/>
    </location>
</feature>
<sequence length="52" mass="6037">MNDFSEQEKESFYKAIYSRRDVRSNFTSEPIDTQVLMRILEAAHHAPSVGFS</sequence>
<dbReference type="InterPro" id="IPR000415">
    <property type="entry name" value="Nitroreductase-like"/>
</dbReference>
<dbReference type="SUPFAM" id="SSF55469">
    <property type="entry name" value="FMN-dependent nitroreductase-like"/>
    <property type="match status" value="1"/>
</dbReference>
<organism evidence="2">
    <name type="scientific">marine metagenome</name>
    <dbReference type="NCBI Taxonomy" id="408172"/>
    <lineage>
        <taxon>unclassified sequences</taxon>
        <taxon>metagenomes</taxon>
        <taxon>ecological metagenomes</taxon>
    </lineage>
</organism>
<feature type="non-terminal residue" evidence="2">
    <location>
        <position position="52"/>
    </location>
</feature>
<dbReference type="EMBL" id="UINC01141206">
    <property type="protein sequence ID" value="SVD28803.1"/>
    <property type="molecule type" value="Genomic_DNA"/>
</dbReference>
<dbReference type="InterPro" id="IPR029479">
    <property type="entry name" value="Nitroreductase"/>
</dbReference>
<dbReference type="Pfam" id="PF00881">
    <property type="entry name" value="Nitroreductase"/>
    <property type="match status" value="1"/>
</dbReference>